<dbReference type="InterPro" id="IPR009959">
    <property type="entry name" value="Cyclase_SnoaL-like"/>
</dbReference>
<organism evidence="2 3">
    <name type="scientific">Rhizobium pisi</name>
    <dbReference type="NCBI Taxonomy" id="574561"/>
    <lineage>
        <taxon>Bacteria</taxon>
        <taxon>Pseudomonadati</taxon>
        <taxon>Pseudomonadota</taxon>
        <taxon>Alphaproteobacteria</taxon>
        <taxon>Hyphomicrobiales</taxon>
        <taxon>Rhizobiaceae</taxon>
        <taxon>Rhizobium/Agrobacterium group</taxon>
        <taxon>Rhizobium</taxon>
    </lineage>
</organism>
<dbReference type="Gene3D" id="3.10.450.50">
    <property type="match status" value="1"/>
</dbReference>
<dbReference type="InterPro" id="IPR032710">
    <property type="entry name" value="NTF2-like_dom_sf"/>
</dbReference>
<sequence>MTPDTTASALTANQHATLQIFYGAFTRKNPDLLDEAVTPEWQDIPLSPGQGPGPAGLKPIILGFIDALPDVEIVVDEVIGFNNRAGVRARIVGTHRGTLFGIPATNRRIEIALHEFHRFEGDRISYTWHLEDWFGMLHQLGAWPPKTASLPEERAS</sequence>
<dbReference type="AlphaFoldDB" id="A0A3R9C519"/>
<dbReference type="Pfam" id="PF07366">
    <property type="entry name" value="SnoaL"/>
    <property type="match status" value="1"/>
</dbReference>
<accession>A0A3R9C519</accession>
<proteinExistence type="predicted"/>
<evidence type="ECO:0000313" key="1">
    <source>
        <dbReference type="EMBL" id="MBB3133514.1"/>
    </source>
</evidence>
<name>A0A3R9C519_9HYPH</name>
<gene>
    <name evidence="2" type="ORF">EFD55_04880</name>
    <name evidence="1" type="ORF">FHS26_001218</name>
</gene>
<dbReference type="Proteomes" id="UP000518315">
    <property type="component" value="Unassembled WGS sequence"/>
</dbReference>
<protein>
    <submittedName>
        <fullName evidence="1 2">Ester cyclase</fullName>
    </submittedName>
</protein>
<reference evidence="2 3" key="1">
    <citation type="submission" date="2018-11" db="EMBL/GenBank/DDBJ databases">
        <authorList>
            <person name="Huo Y."/>
        </authorList>
    </citation>
    <scope>NUCLEOTIDE SEQUENCE [LARGE SCALE GENOMIC DNA]</scope>
    <source>
        <strain evidence="2 3">DSM 30132</strain>
    </source>
</reference>
<evidence type="ECO:0000313" key="3">
    <source>
        <dbReference type="Proteomes" id="UP000277279"/>
    </source>
</evidence>
<dbReference type="EMBL" id="JACHXH010000003">
    <property type="protein sequence ID" value="MBB3133514.1"/>
    <property type="molecule type" value="Genomic_DNA"/>
</dbReference>
<dbReference type="RefSeq" id="WP_125843487.1">
    <property type="nucleotide sequence ID" value="NZ_JACHXH010000003.1"/>
</dbReference>
<dbReference type="Proteomes" id="UP000277279">
    <property type="component" value="Unassembled WGS sequence"/>
</dbReference>
<dbReference type="PANTHER" id="PTHR38436">
    <property type="entry name" value="POLYKETIDE CYCLASE SNOAL-LIKE DOMAIN"/>
    <property type="match status" value="1"/>
</dbReference>
<keyword evidence="4" id="KW-1185">Reference proteome</keyword>
<evidence type="ECO:0000313" key="4">
    <source>
        <dbReference type="Proteomes" id="UP000518315"/>
    </source>
</evidence>
<evidence type="ECO:0000313" key="2">
    <source>
        <dbReference type="EMBL" id="RSB82098.1"/>
    </source>
</evidence>
<dbReference type="PANTHER" id="PTHR38436:SF1">
    <property type="entry name" value="ESTER CYCLASE"/>
    <property type="match status" value="1"/>
</dbReference>
<dbReference type="GO" id="GO:0030638">
    <property type="term" value="P:polyketide metabolic process"/>
    <property type="evidence" value="ECO:0007669"/>
    <property type="project" value="InterPro"/>
</dbReference>
<dbReference type="EMBL" id="RJJT01000003">
    <property type="protein sequence ID" value="RSB82098.1"/>
    <property type="molecule type" value="Genomic_DNA"/>
</dbReference>
<dbReference type="SUPFAM" id="SSF54427">
    <property type="entry name" value="NTF2-like"/>
    <property type="match status" value="1"/>
</dbReference>
<comment type="caution">
    <text evidence="2">The sequence shown here is derived from an EMBL/GenBank/DDBJ whole genome shotgun (WGS) entry which is preliminary data.</text>
</comment>
<reference evidence="1 4" key="2">
    <citation type="submission" date="2020-08" db="EMBL/GenBank/DDBJ databases">
        <title>Genomic Encyclopedia of Type Strains, Phase III (KMG-III): the genomes of soil and plant-associated and newly described type strains.</title>
        <authorList>
            <person name="Whitman W."/>
        </authorList>
    </citation>
    <scope>NUCLEOTIDE SEQUENCE [LARGE SCALE GENOMIC DNA]</scope>
    <source>
        <strain evidence="1 4">CECT 4113</strain>
    </source>
</reference>
<dbReference type="OrthoDB" id="9182871at2"/>